<evidence type="ECO:0000256" key="1">
    <source>
        <dbReference type="SAM" id="MobiDB-lite"/>
    </source>
</evidence>
<evidence type="ECO:0000313" key="3">
    <source>
        <dbReference type="Proteomes" id="UP000321606"/>
    </source>
</evidence>
<dbReference type="InterPro" id="IPR025157">
    <property type="entry name" value="Hemagglutinin_rpt"/>
</dbReference>
<feature type="region of interest" description="Disordered" evidence="1">
    <location>
        <begin position="223"/>
        <end position="244"/>
    </location>
</feature>
<dbReference type="RefSeq" id="WP_146966278.1">
    <property type="nucleotide sequence ID" value="NZ_AP019822.1"/>
</dbReference>
<dbReference type="EMBL" id="AP019822">
    <property type="protein sequence ID" value="BBM35135.1"/>
    <property type="molecule type" value="Genomic_DNA"/>
</dbReference>
<reference evidence="2 3" key="1">
    <citation type="submission" date="2019-07" db="EMBL/GenBank/DDBJ databases">
        <title>Complete Genome Sequence of Leptotrichia goodfellowii Strain JCM 16774.</title>
        <authorList>
            <person name="Watanabe S."/>
            <person name="Cui L."/>
        </authorList>
    </citation>
    <scope>NUCLEOTIDE SEQUENCE [LARGE SCALE GENOMIC DNA]</scope>
    <source>
        <strain evidence="2 3">JCM16774</strain>
    </source>
</reference>
<feature type="compositionally biased region" description="Basic and acidic residues" evidence="1">
    <location>
        <begin position="59"/>
        <end position="80"/>
    </location>
</feature>
<dbReference type="NCBIfam" id="TIGR01731">
    <property type="entry name" value="fil_hemag_20aa"/>
    <property type="match status" value="4"/>
</dbReference>
<accession>A0A510JAD3</accession>
<dbReference type="STRING" id="714315.GCA_000516535_00043"/>
<dbReference type="KEGG" id="lgo:JCM16774_0040"/>
<organism evidence="2 3">
    <name type="scientific">Pseudoleptotrichia goodfellowii</name>
    <dbReference type="NCBI Taxonomy" id="157692"/>
    <lineage>
        <taxon>Bacteria</taxon>
        <taxon>Fusobacteriati</taxon>
        <taxon>Fusobacteriota</taxon>
        <taxon>Fusobacteriia</taxon>
        <taxon>Fusobacteriales</taxon>
        <taxon>Leptotrichiaceae</taxon>
        <taxon>Pseudoleptotrichia</taxon>
    </lineage>
</organism>
<proteinExistence type="predicted"/>
<dbReference type="Proteomes" id="UP000321606">
    <property type="component" value="Chromosome"/>
</dbReference>
<feature type="region of interest" description="Disordered" evidence="1">
    <location>
        <begin position="395"/>
        <end position="418"/>
    </location>
</feature>
<sequence length="2345" mass="256360">MDIKSKETENKGEVFATEKINITGQKLDNSNGEIRSNRKIELDVTNTVNKKGYILSDGLTKEEAKQEEESKKEDNKKVDTETEKGINITGAVDNTEGLIKGREVRIGGNLTGNAKGKVESIGALTLDGKVIDNKNGTLKGNIKKIDANKFINDEGRILTNEKLDIAAKEGSNVRGEIFGSEGVKIVGEKLNNLSGEIRSNRKIELDVVNTVNKKGYILSDGLTKEEAKQEEESNKKEENTKAETEKGINITGAVDNTEGLIKGREVRIGGNLTGNAKGKVESIGALTLDGKVIDNKNGTLKGNIKKIDANKFINDEGKILTNEKLDIAAKEGSNIRGEIFGSEGVKVVGEKLNNLTGIIRSNGKIDLNVKETINREGYILSDGITKEEAQKWEVKEKGPEKKEDKKEESKKDEVKEQTTGVELKADRLDNTKGIIASLGQTTLNVGKVSNGEGKIVSRGVVELTTPNEYEYEGLVEGDAVTTLNGKKVTIKEKMQRKNTLELIGQEGIILKDEIVSGILRLDTKSDLKNAKDIRGLDTLSVTAKNIENEGNLLSDKNLYVKAEGKLLNKGTGLIKGKENTYLEGSIIENNRGKILSEGSLTLIAETLIRNDNGKIDAKGDIYGEVKNGRFENIGTADIEIIDTVRYEATGTEGIGYTRGGIFSRLRRNSGRNNKNEEKREIRERGVNFNVEASNITSDGSITIKAEKGDVINKDGGNIKAQKGIYVKAQNVYNIGKYIQDEKDKNLTVLGAGGRIEGADVYMEVTGKVVNGTEEYTKGIYRREDGVLVDNRKVGMVINPSSIIGSQSTVIKAGELVNTSQIGEAGKGTTFIDVKGKIVNASIGNNIAKIEGKDVIVEGNKGVTNTGAVISGTEFTKVTSKDGKVLNESTITSQTIMLQPQSGGLRGFIVRRASAPEVIGVTESIRNIGKIEGNGLVYVEGKEVENVAGNIKGKGGTYIKSTEKDIVDKTISLQDSKKGVTETVTETRQVRDKKLVRRGGRDGEEREMEYGPSKTVQVQVSRYWDTVNKMNTVSGIIGEGKDTILDSAKDIVLESSDLRAQNDVVLNAKNYLLMFSTVDTEYKFRTQTSTSGGGLRRKKTTTETWIQDNVYANPVEITNEGNVLINYKGIGKAADNKGVFAQGVNFKTKGQIVGLSDGNIYLQGTKDRIKNIYDSHTVKSFWGVTYKRRSDYISDDKEKYRHSQLYGESGVKMDSEGKLRIEGVDIQTVGPVFLRGKLGVEIVPGTEISSRYEEHLSKGLKFTANKGGVFAGVEKGKNEISTQTIKNVGSIINSKGGGVKAEGDHIISIGSKIGAAGDIILDGKNGVVLKDGENFASIREQNEKIRAGLFATADGKKLSASAGVEAAYSKDYNGRTMITPEKNVLVTNKNILIKSDEGNVLLQGDFGAKENIGVFAEKGKIYIKDSTSEILTNSQSVNARAALAVSLNLGGIKDTFKSYKDYFKAIKELPNIGRVGSFIKDIAKGKDLMESLEGKEDTINALNNYFKGPSSGGVHAGLDLEASVSQGKSASKYIQNIAANIRAGKDIVLKSNELEIYGGIIKGDNNVFLESNKIKIHGSEDTYENKSKNISVSGKYGIWGTNSGNVGGNVGYSQSKSEGKTYNNSQIIAGNKLYSRSDELIIKGGNLKGKETDVETKKLVLESLQDTSKYREIGVGIGVNAGKGKEKYTYSGNGEVTAVKGDKEWVGTQSSIIGTEKIRVKADEGYLKGGLIGNIDENGKDRGNLTVEIKNLLTEDIESKDKHVGVGIRASITEREKVPTDQQIHLKDENGNPIKGKEDKVGTDYGASIEGHDREKVTRATIGNGVLLVGEQSGPLNRDVYRADEILKDVNIKKVNVDFVETKKGWGEIGGILATDAGVIGKLADDVNEKLLNNEPKNIQGEWTEKVYKTIRRIEDFVDKKLYNESLALIPTSGQHGGILDAFKYFGKKDQLDMYHIVVQQDENGKRIITGQKLKDPSQIKTKEIFVNGMSEELEGSINNAINQLSSAADRKRIDNGGKFEVTLIYNKTRGYYPDVVESVIGKMADGSKTNFRMTTGVSRGLSDILTRLDSSREYNITTYSQANIIMMGALNYLNNKGKTLNGNITLYHTGTPIAPKAFDALTGKLNFINGVSMINTLDPVGSENGKLMGLKGIVSETRDYNEKPRTKRDALAPKIAIIGPSMLRDQVYPMLTLKEKEEYTPEEISSISQAHGFKNGKQFTGYAMNYHGRYMYEDREFVARELELLNSGKSAIEVEKEINKIRAERQNIMLDKMKYGPVVTNNQIIDFRTNILFDEFVENLGAQWREREKIPENKRTGDLHMNGNTKRSATQSIDDMVANLRRRVR</sequence>
<dbReference type="InterPro" id="IPR010069">
    <property type="entry name" value="CdiA_FHA1_rpt"/>
</dbReference>
<feature type="region of interest" description="Disordered" evidence="1">
    <location>
        <begin position="58"/>
        <end position="80"/>
    </location>
</feature>
<protein>
    <submittedName>
        <fullName evidence="2">Uncharacterized protein</fullName>
    </submittedName>
</protein>
<dbReference type="GO" id="GO:0003824">
    <property type="term" value="F:catalytic activity"/>
    <property type="evidence" value="ECO:0007669"/>
    <property type="project" value="UniProtKB-ARBA"/>
</dbReference>
<evidence type="ECO:0000313" key="2">
    <source>
        <dbReference type="EMBL" id="BBM35135.1"/>
    </source>
</evidence>
<gene>
    <name evidence="2" type="ORF">JCM16774_0040</name>
</gene>
<name>A0A510JAD3_9FUSO</name>
<dbReference type="OrthoDB" id="78100at2"/>
<feature type="compositionally biased region" description="Basic and acidic residues" evidence="1">
    <location>
        <begin position="395"/>
        <end position="416"/>
    </location>
</feature>
<dbReference type="Pfam" id="PF13332">
    <property type="entry name" value="Fil_haemagg_2"/>
    <property type="match status" value="3"/>
</dbReference>